<evidence type="ECO:0000256" key="1">
    <source>
        <dbReference type="SAM" id="MobiDB-lite"/>
    </source>
</evidence>
<feature type="region of interest" description="Disordered" evidence="1">
    <location>
        <begin position="26"/>
        <end position="72"/>
    </location>
</feature>
<gene>
    <name evidence="2" type="ORF">K503DRAFT_784020</name>
</gene>
<sequence length="475" mass="50546">MERQPLETVFLLTYGRFTYRELGAGAVASGTQNQPAGQAPTTRPGRRRRPARTPSQISTKSLPPYMKEPGDHELVIFKGPSDMEDDLHDMPILEEEEEHPETRGTHRNPSLDGLESHNATLADNSTTNLIYNASGDFSMRRSVDIASLDTSGDSHGSHSELLPPHARQASEVPLEEAPPYFEVVGQDAPETSRNDPPLPETSIQNPAPGDGRTRFNFRFNPFGGSSRHPPVSSYDRAVTPDHNGSSLSLASASNGHKRNRGASGSGSGLLKIFHEHSAPMTSPSTISVDSISAPLAYTLKRSEFRAPKGGLTPEQIKLITSRDALERFGAPYGPDAVAFSASRSDMVPPPNFEATMSNSLGRSSIDLRNMSTTGGPSNETAGSIVPNATAVGENGEIASGPVISGTSTPSPSRVEGDLRSSSPSHSPPPSYDIPLADSRTSSVASFETAISEILSPITPLTARPATPVTARPLSR</sequence>
<dbReference type="InParanoid" id="A0A1B7MWE5"/>
<reference evidence="2 3" key="1">
    <citation type="submission" date="2016-06" db="EMBL/GenBank/DDBJ databases">
        <title>Comparative genomics of the ectomycorrhizal sister species Rhizopogon vinicolor and Rhizopogon vesiculosus (Basidiomycota: Boletales) reveals a divergence of the mating type B locus.</title>
        <authorList>
            <consortium name="DOE Joint Genome Institute"/>
            <person name="Mujic A.B."/>
            <person name="Kuo A."/>
            <person name="Tritt A."/>
            <person name="Lipzen A."/>
            <person name="Chen C."/>
            <person name="Johnson J."/>
            <person name="Sharma A."/>
            <person name="Barry K."/>
            <person name="Grigoriev I.V."/>
            <person name="Spatafora J.W."/>
        </authorList>
    </citation>
    <scope>NUCLEOTIDE SEQUENCE [LARGE SCALE GENOMIC DNA]</scope>
    <source>
        <strain evidence="2 3">AM-OR11-026</strain>
    </source>
</reference>
<evidence type="ECO:0000313" key="3">
    <source>
        <dbReference type="Proteomes" id="UP000092154"/>
    </source>
</evidence>
<accession>A0A1B7MWE5</accession>
<name>A0A1B7MWE5_9AGAM</name>
<dbReference type="AlphaFoldDB" id="A0A1B7MWE5"/>
<dbReference type="EMBL" id="KV448385">
    <property type="protein sequence ID" value="OAX36909.1"/>
    <property type="molecule type" value="Genomic_DNA"/>
</dbReference>
<feature type="region of interest" description="Disordered" evidence="1">
    <location>
        <begin position="186"/>
        <end position="268"/>
    </location>
</feature>
<evidence type="ECO:0000313" key="2">
    <source>
        <dbReference type="EMBL" id="OAX36909.1"/>
    </source>
</evidence>
<organism evidence="2 3">
    <name type="scientific">Rhizopogon vinicolor AM-OR11-026</name>
    <dbReference type="NCBI Taxonomy" id="1314800"/>
    <lineage>
        <taxon>Eukaryota</taxon>
        <taxon>Fungi</taxon>
        <taxon>Dikarya</taxon>
        <taxon>Basidiomycota</taxon>
        <taxon>Agaricomycotina</taxon>
        <taxon>Agaricomycetes</taxon>
        <taxon>Agaricomycetidae</taxon>
        <taxon>Boletales</taxon>
        <taxon>Suillineae</taxon>
        <taxon>Rhizopogonaceae</taxon>
        <taxon>Rhizopogon</taxon>
    </lineage>
</organism>
<feature type="region of interest" description="Disordered" evidence="1">
    <location>
        <begin position="148"/>
        <end position="170"/>
    </location>
</feature>
<keyword evidence="3" id="KW-1185">Reference proteome</keyword>
<dbReference type="STRING" id="1314800.A0A1B7MWE5"/>
<dbReference type="Proteomes" id="UP000092154">
    <property type="component" value="Unassembled WGS sequence"/>
</dbReference>
<dbReference type="OrthoDB" id="2804493at2759"/>
<feature type="region of interest" description="Disordered" evidence="1">
    <location>
        <begin position="94"/>
        <end position="118"/>
    </location>
</feature>
<feature type="region of interest" description="Disordered" evidence="1">
    <location>
        <begin position="394"/>
        <end position="439"/>
    </location>
</feature>
<feature type="compositionally biased region" description="Low complexity" evidence="1">
    <location>
        <begin position="242"/>
        <end position="254"/>
    </location>
</feature>
<protein>
    <submittedName>
        <fullName evidence="2">Uncharacterized protein</fullName>
    </submittedName>
</protein>
<proteinExistence type="predicted"/>